<evidence type="ECO:0000256" key="1">
    <source>
        <dbReference type="ARBA" id="ARBA00004651"/>
    </source>
</evidence>
<evidence type="ECO:0000313" key="10">
    <source>
        <dbReference type="Proteomes" id="UP000015520"/>
    </source>
</evidence>
<evidence type="ECO:0000256" key="4">
    <source>
        <dbReference type="ARBA" id="ARBA00022692"/>
    </source>
</evidence>
<feature type="transmembrane region" description="Helical" evidence="7">
    <location>
        <begin position="173"/>
        <end position="192"/>
    </location>
</feature>
<evidence type="ECO:0000256" key="5">
    <source>
        <dbReference type="ARBA" id="ARBA00022989"/>
    </source>
</evidence>
<accession>T0JPA6</accession>
<reference evidence="9 10" key="1">
    <citation type="submission" date="2013-07" db="EMBL/GenBank/DDBJ databases">
        <title>Sulfurimonas hongkongensis AST-10 Genome Sequencing.</title>
        <authorList>
            <person name="Cai L."/>
            <person name="Zhang T."/>
        </authorList>
    </citation>
    <scope>NUCLEOTIDE SEQUENCE [LARGE SCALE GENOMIC DNA]</scope>
    <source>
        <strain evidence="9 10">AST-10</strain>
    </source>
</reference>
<keyword evidence="6 7" id="KW-0472">Membrane</keyword>
<evidence type="ECO:0000256" key="3">
    <source>
        <dbReference type="ARBA" id="ARBA00022475"/>
    </source>
</evidence>
<dbReference type="OrthoDB" id="9791874at2"/>
<feature type="transmembrane region" description="Helical" evidence="7">
    <location>
        <begin position="58"/>
        <end position="79"/>
    </location>
</feature>
<comment type="subcellular location">
    <subcellularLocation>
        <location evidence="1">Cell membrane</location>
        <topology evidence="1">Multi-pass membrane protein</topology>
    </subcellularLocation>
</comment>
<dbReference type="Pfam" id="PF03458">
    <property type="entry name" value="Gly_transporter"/>
    <property type="match status" value="2"/>
</dbReference>
<keyword evidence="10" id="KW-1185">Reference proteome</keyword>
<dbReference type="AlphaFoldDB" id="T0JPA6"/>
<dbReference type="Proteomes" id="UP000015520">
    <property type="component" value="Unassembled WGS sequence"/>
</dbReference>
<feature type="transmembrane region" description="Helical" evidence="7">
    <location>
        <begin position="148"/>
        <end position="167"/>
    </location>
</feature>
<keyword evidence="5 7" id="KW-1133">Transmembrane helix</keyword>
<name>T0JPA6_9BACT</name>
<keyword evidence="3" id="KW-1003">Cell membrane</keyword>
<dbReference type="EMBL" id="AUPZ01000004">
    <property type="protein sequence ID" value="EQB40011.1"/>
    <property type="molecule type" value="Genomic_DNA"/>
</dbReference>
<dbReference type="RefSeq" id="WP_021286884.1">
    <property type="nucleotide sequence ID" value="NZ_AUPZ01000004.1"/>
</dbReference>
<dbReference type="PANTHER" id="PTHR30506:SF3">
    <property type="entry name" value="UPF0126 INNER MEMBRANE PROTEIN YADS-RELATED"/>
    <property type="match status" value="1"/>
</dbReference>
<dbReference type="STRING" id="1172190.M947_03025"/>
<feature type="transmembrane region" description="Helical" evidence="7">
    <location>
        <begin position="119"/>
        <end position="136"/>
    </location>
</feature>
<dbReference type="InterPro" id="IPR005115">
    <property type="entry name" value="Gly_transporter"/>
</dbReference>
<gene>
    <name evidence="9" type="ORF">M947_03025</name>
</gene>
<keyword evidence="4 7" id="KW-0812">Transmembrane</keyword>
<proteinExistence type="inferred from homology"/>
<evidence type="ECO:0000256" key="2">
    <source>
        <dbReference type="ARBA" id="ARBA00008193"/>
    </source>
</evidence>
<feature type="domain" description="Glycine transporter" evidence="8">
    <location>
        <begin position="7"/>
        <end position="77"/>
    </location>
</feature>
<feature type="transmembrane region" description="Helical" evidence="7">
    <location>
        <begin position="91"/>
        <end position="113"/>
    </location>
</feature>
<dbReference type="GO" id="GO:0005886">
    <property type="term" value="C:plasma membrane"/>
    <property type="evidence" value="ECO:0007669"/>
    <property type="project" value="UniProtKB-SubCell"/>
</dbReference>
<protein>
    <submittedName>
        <fullName evidence="9">Membrane protein</fullName>
    </submittedName>
</protein>
<organism evidence="9 10">
    <name type="scientific">Sulfurimonas hongkongensis</name>
    <dbReference type="NCBI Taxonomy" id="1172190"/>
    <lineage>
        <taxon>Bacteria</taxon>
        <taxon>Pseudomonadati</taxon>
        <taxon>Campylobacterota</taxon>
        <taxon>Epsilonproteobacteria</taxon>
        <taxon>Campylobacterales</taxon>
        <taxon>Sulfurimonadaceae</taxon>
        <taxon>Sulfurimonas</taxon>
    </lineage>
</organism>
<feature type="domain" description="Glycine transporter" evidence="8">
    <location>
        <begin position="95"/>
        <end position="167"/>
    </location>
</feature>
<dbReference type="PANTHER" id="PTHR30506">
    <property type="entry name" value="INNER MEMBRANE PROTEIN"/>
    <property type="match status" value="1"/>
</dbReference>
<evidence type="ECO:0000313" key="9">
    <source>
        <dbReference type="EMBL" id="EQB40011.1"/>
    </source>
</evidence>
<dbReference type="eggNOG" id="COG2860">
    <property type="taxonomic scope" value="Bacteria"/>
</dbReference>
<evidence type="ECO:0000256" key="7">
    <source>
        <dbReference type="SAM" id="Phobius"/>
    </source>
</evidence>
<dbReference type="PATRIC" id="fig|1172190.3.peg.590"/>
<feature type="transmembrane region" description="Helical" evidence="7">
    <location>
        <begin position="32"/>
        <end position="52"/>
    </location>
</feature>
<feature type="transmembrane region" description="Helical" evidence="7">
    <location>
        <begin position="6"/>
        <end position="25"/>
    </location>
</feature>
<evidence type="ECO:0000259" key="8">
    <source>
        <dbReference type="Pfam" id="PF03458"/>
    </source>
</evidence>
<comment type="similarity">
    <text evidence="2">Belongs to the UPF0126 family.</text>
</comment>
<comment type="caution">
    <text evidence="9">The sequence shown here is derived from an EMBL/GenBank/DDBJ whole genome shotgun (WGS) entry which is preliminary data.</text>
</comment>
<sequence length="204" mass="21927">MPEFFILADIIGIMAFSISGFLIAIKNKLDMLGILIASALTALGGGIIRDAILGSTPFAFSSLYPAITLFLSLFGAFIFKLYNKPSLEQKWIFVVSDTIGLVAFSITGAILAINAEYNFFGIMILSFITAMGGGVTRDVMINQVPTVLISDFYGSIAVIVALLLALLETLGTLNALSISSVAIFSILLRLIAFKRGWQLPKFNA</sequence>
<evidence type="ECO:0000256" key="6">
    <source>
        <dbReference type="ARBA" id="ARBA00023136"/>
    </source>
</evidence>